<proteinExistence type="predicted"/>
<feature type="compositionally biased region" description="Pro residues" evidence="1">
    <location>
        <begin position="56"/>
        <end position="65"/>
    </location>
</feature>
<dbReference type="EMBL" id="OZ034816">
    <property type="protein sequence ID" value="CAL1378041.1"/>
    <property type="molecule type" value="Genomic_DNA"/>
</dbReference>
<accession>A0AAV2DWK2</accession>
<protein>
    <submittedName>
        <fullName evidence="2">Uncharacterized protein</fullName>
    </submittedName>
</protein>
<dbReference type="Proteomes" id="UP001497516">
    <property type="component" value="Chromosome 3"/>
</dbReference>
<gene>
    <name evidence="2" type="ORF">LTRI10_LOCUS19647</name>
</gene>
<name>A0AAV2DWK2_9ROSI</name>
<sequence length="124" mass="13946">MTRSQLGGLLPLNPEIERTCRQLRRQQRARLATAERIDSHLSSESEDEYVMEGEHNPPPGNPLQVPPVNHLLGNNPIPQEDGVHHHPPPPGPTLEYYYTPRIADICSVILYPPIPANNFEIKSC</sequence>
<organism evidence="2 3">
    <name type="scientific">Linum trigynum</name>
    <dbReference type="NCBI Taxonomy" id="586398"/>
    <lineage>
        <taxon>Eukaryota</taxon>
        <taxon>Viridiplantae</taxon>
        <taxon>Streptophyta</taxon>
        <taxon>Embryophyta</taxon>
        <taxon>Tracheophyta</taxon>
        <taxon>Spermatophyta</taxon>
        <taxon>Magnoliopsida</taxon>
        <taxon>eudicotyledons</taxon>
        <taxon>Gunneridae</taxon>
        <taxon>Pentapetalae</taxon>
        <taxon>rosids</taxon>
        <taxon>fabids</taxon>
        <taxon>Malpighiales</taxon>
        <taxon>Linaceae</taxon>
        <taxon>Linum</taxon>
    </lineage>
</organism>
<reference evidence="2 3" key="1">
    <citation type="submission" date="2024-04" db="EMBL/GenBank/DDBJ databases">
        <authorList>
            <person name="Fracassetti M."/>
        </authorList>
    </citation>
    <scope>NUCLEOTIDE SEQUENCE [LARGE SCALE GENOMIC DNA]</scope>
</reference>
<dbReference type="AlphaFoldDB" id="A0AAV2DWK2"/>
<evidence type="ECO:0000256" key="1">
    <source>
        <dbReference type="SAM" id="MobiDB-lite"/>
    </source>
</evidence>
<feature type="compositionally biased region" description="Basic and acidic residues" evidence="1">
    <location>
        <begin position="34"/>
        <end position="43"/>
    </location>
</feature>
<evidence type="ECO:0000313" key="3">
    <source>
        <dbReference type="Proteomes" id="UP001497516"/>
    </source>
</evidence>
<evidence type="ECO:0000313" key="2">
    <source>
        <dbReference type="EMBL" id="CAL1378041.1"/>
    </source>
</evidence>
<keyword evidence="3" id="KW-1185">Reference proteome</keyword>
<feature type="region of interest" description="Disordered" evidence="1">
    <location>
        <begin position="34"/>
        <end position="91"/>
    </location>
</feature>